<comment type="caution">
    <text evidence="1">The sequence shown here is derived from an EMBL/GenBank/DDBJ whole genome shotgun (WGS) entry which is preliminary data.</text>
</comment>
<keyword evidence="2" id="KW-1185">Reference proteome</keyword>
<name>W4RTN7_9BACI</name>
<evidence type="ECO:0000313" key="2">
    <source>
        <dbReference type="Proteomes" id="UP000018949"/>
    </source>
</evidence>
<evidence type="ECO:0000313" key="1">
    <source>
        <dbReference type="EMBL" id="GAE47447.1"/>
    </source>
</evidence>
<organism evidence="1 2">
    <name type="scientific">Mesobacillus boroniphilus JCM 21738</name>
    <dbReference type="NCBI Taxonomy" id="1294265"/>
    <lineage>
        <taxon>Bacteria</taxon>
        <taxon>Bacillati</taxon>
        <taxon>Bacillota</taxon>
        <taxon>Bacilli</taxon>
        <taxon>Bacillales</taxon>
        <taxon>Bacillaceae</taxon>
        <taxon>Mesobacillus</taxon>
    </lineage>
</organism>
<accession>W4RTN7</accession>
<gene>
    <name evidence="1" type="ORF">JCM21738_4432</name>
</gene>
<protein>
    <submittedName>
        <fullName evidence="1">Uncharacterized protein</fullName>
    </submittedName>
</protein>
<dbReference type="EMBL" id="BAUW01000077">
    <property type="protein sequence ID" value="GAE47447.1"/>
    <property type="molecule type" value="Genomic_DNA"/>
</dbReference>
<proteinExistence type="predicted"/>
<sequence>MPLTQREQKVLDELSAWENNLYDYEPNDFELAYDRYLERSFSLLPEEVQERFFTLFDGCFSIFTP</sequence>
<reference evidence="1 2" key="1">
    <citation type="submission" date="2013-12" db="EMBL/GenBank/DDBJ databases">
        <title>NBRP : Genome information of microbial organism related human and environment.</title>
        <authorList>
            <person name="Hattori M."/>
            <person name="Oshima K."/>
            <person name="Inaba H."/>
            <person name="Suda W."/>
            <person name="Sakamoto M."/>
            <person name="Iino T."/>
            <person name="Kitahara M."/>
            <person name="Oshida Y."/>
            <person name="Iida T."/>
            <person name="Kudo T."/>
            <person name="Itoh T."/>
            <person name="Ahmed I."/>
            <person name="Ohkuma M."/>
        </authorList>
    </citation>
    <scope>NUCLEOTIDE SEQUENCE [LARGE SCALE GENOMIC DNA]</scope>
    <source>
        <strain evidence="1 2">JCM 21738</strain>
    </source>
</reference>
<dbReference type="Proteomes" id="UP000018949">
    <property type="component" value="Unassembled WGS sequence"/>
</dbReference>
<dbReference type="AlphaFoldDB" id="W4RTN7"/>